<dbReference type="Gene3D" id="2.40.160.10">
    <property type="entry name" value="Porin"/>
    <property type="match status" value="1"/>
</dbReference>
<protein>
    <submittedName>
        <fullName evidence="2">Porin</fullName>
    </submittedName>
</protein>
<dbReference type="InterPro" id="IPR023614">
    <property type="entry name" value="Porin_dom_sf"/>
</dbReference>
<evidence type="ECO:0000256" key="1">
    <source>
        <dbReference type="SAM" id="SignalP"/>
    </source>
</evidence>
<dbReference type="RefSeq" id="WP_302711984.1">
    <property type="nucleotide sequence ID" value="NZ_JAULRT010000047.1"/>
</dbReference>
<evidence type="ECO:0000313" key="2">
    <source>
        <dbReference type="EMBL" id="MDO3381828.1"/>
    </source>
</evidence>
<organism evidence="2 3">
    <name type="scientific">Gilvimarinus algae</name>
    <dbReference type="NCBI Taxonomy" id="3058037"/>
    <lineage>
        <taxon>Bacteria</taxon>
        <taxon>Pseudomonadati</taxon>
        <taxon>Pseudomonadota</taxon>
        <taxon>Gammaproteobacteria</taxon>
        <taxon>Cellvibrionales</taxon>
        <taxon>Cellvibrionaceae</taxon>
        <taxon>Gilvimarinus</taxon>
    </lineage>
</organism>
<comment type="caution">
    <text evidence="2">The sequence shown here is derived from an EMBL/GenBank/DDBJ whole genome shotgun (WGS) entry which is preliminary data.</text>
</comment>
<dbReference type="SUPFAM" id="SSF56935">
    <property type="entry name" value="Porins"/>
    <property type="match status" value="1"/>
</dbReference>
<feature type="signal peptide" evidence="1">
    <location>
        <begin position="1"/>
        <end position="23"/>
    </location>
</feature>
<gene>
    <name evidence="2" type="ORF">QWI16_06540</name>
</gene>
<reference evidence="2" key="1">
    <citation type="submission" date="2023-07" db="EMBL/GenBank/DDBJ databases">
        <title>Gilvimarinus algae sp. nov., isolated from the surface of Kelp.</title>
        <authorList>
            <person name="Sun Y.Y."/>
            <person name="Gong Y."/>
            <person name="Du Z.J."/>
        </authorList>
    </citation>
    <scope>NUCLEOTIDE SEQUENCE</scope>
    <source>
        <strain evidence="2">SDUM040014</strain>
    </source>
</reference>
<dbReference type="Pfam" id="PF07396">
    <property type="entry name" value="Porin_O_P"/>
    <property type="match status" value="1"/>
</dbReference>
<dbReference type="Proteomes" id="UP001168380">
    <property type="component" value="Unassembled WGS sequence"/>
</dbReference>
<dbReference type="EMBL" id="JAULRT010000047">
    <property type="protein sequence ID" value="MDO3381828.1"/>
    <property type="molecule type" value="Genomic_DNA"/>
</dbReference>
<name>A0ABT8TCS3_9GAMM</name>
<evidence type="ECO:0000313" key="3">
    <source>
        <dbReference type="Proteomes" id="UP001168380"/>
    </source>
</evidence>
<sequence length="358" mass="38693">MATNLYSRLLVATALVATLPAYGETSLSAGVWGTYQYLPDDEANKNSGGEFTGEALILYLDGAGEAEDNWLYSAEFRAGPGSFTDPENNSTGDEYTLHKAWVGWQVGDTGLLTVGKSQVPFGWKTVNFWPGDLLLAGYGDQMDVGLKWSGTASAINYDLAYYHADDWGSTSTDTVDDNGHWGSASTYRKVQTLVGNLQWAPLANHRLGLSVQSGKLQDLSGDPDRPTSGEHQAAVAYYEGEVGDFYSKASYIAQSRDLPTGYVASSGVAAEVKNQRLAVEVGYNLGPWAFYLDATAAEPDTRDSGAGTVTAFAPGARYNYGPGWIYIEYLTQDGYVDRNGQVGEGDFEALYVSLDFYL</sequence>
<accession>A0ABT8TCS3</accession>
<keyword evidence="1" id="KW-0732">Signal</keyword>
<feature type="chain" id="PRO_5045408933" evidence="1">
    <location>
        <begin position="24"/>
        <end position="358"/>
    </location>
</feature>
<dbReference type="InterPro" id="IPR010870">
    <property type="entry name" value="Porin_O/P"/>
</dbReference>
<keyword evidence="3" id="KW-1185">Reference proteome</keyword>
<proteinExistence type="predicted"/>